<evidence type="ECO:0000259" key="7">
    <source>
        <dbReference type="PROSITE" id="PS50076"/>
    </source>
</evidence>
<comment type="subcellular location">
    <subcellularLocation>
        <location evidence="1">Membrane</location>
        <topology evidence="1">Multi-pass membrane protein</topology>
    </subcellularLocation>
</comment>
<dbReference type="InterPro" id="IPR036869">
    <property type="entry name" value="J_dom_sf"/>
</dbReference>
<name>A0A1J1GVJ5_PLAGA</name>
<keyword evidence="9" id="KW-1185">Reference proteome</keyword>
<evidence type="ECO:0000256" key="2">
    <source>
        <dbReference type="ARBA" id="ARBA00022692"/>
    </source>
</evidence>
<evidence type="ECO:0000256" key="1">
    <source>
        <dbReference type="ARBA" id="ARBA00004141"/>
    </source>
</evidence>
<dbReference type="GeneID" id="39732237"/>
<evidence type="ECO:0000313" key="9">
    <source>
        <dbReference type="Proteomes" id="UP000220797"/>
    </source>
</evidence>
<keyword evidence="5" id="KW-0143">Chaperone</keyword>
<feature type="transmembrane region" description="Helical" evidence="6">
    <location>
        <begin position="91"/>
        <end position="109"/>
    </location>
</feature>
<dbReference type="SUPFAM" id="SSF46565">
    <property type="entry name" value="Chaperone J-domain"/>
    <property type="match status" value="1"/>
</dbReference>
<keyword evidence="3 6" id="KW-1133">Transmembrane helix</keyword>
<dbReference type="RefSeq" id="XP_028529287.1">
    <property type="nucleotide sequence ID" value="XM_028672768.1"/>
</dbReference>
<gene>
    <name evidence="8" type="ORF">PGAL8A_00370700</name>
</gene>
<keyword evidence="4 6" id="KW-0472">Membrane</keyword>
<dbReference type="InterPro" id="IPR001623">
    <property type="entry name" value="DnaJ_domain"/>
</dbReference>
<feature type="transmembrane region" description="Helical" evidence="6">
    <location>
        <begin position="115"/>
        <end position="135"/>
    </location>
</feature>
<evidence type="ECO:0000256" key="6">
    <source>
        <dbReference type="SAM" id="Phobius"/>
    </source>
</evidence>
<sequence>MKIFYFAIIIFYFTLISNVNCLFKKVISHFYCHNENCYEILGISQKASPEEIKYSYYKKLNNIKKSHDSKKKKKVVKAFNMLINKRTRNYYDYYLNNPNSIVNLIYFSFYCFYKLFKVILILLIVCLFICLFQYIHNRYEVKRIIQKCSKNKLFKREVQNRIAEEYPDFHNYDLKKKRKIEQKVEEDVVQEIVMVNNQKTRRIGISDLIIVKIIFLPRYIWNYVKWNLKWLIKYNILNEEYDENDKIYITRKYMNISLEKWNSLNEEEKKNYLKKELWIRQNLEDFLQEQREKERINKISSSKYKKQIRMKKKGVSFNYND</sequence>
<dbReference type="PANTHER" id="PTHR44176">
    <property type="entry name" value="DNAJ HOMOLOG SUBFAMILY C MEMBER 25"/>
    <property type="match status" value="1"/>
</dbReference>
<organism evidence="8 9">
    <name type="scientific">Plasmodium gallinaceum</name>
    <dbReference type="NCBI Taxonomy" id="5849"/>
    <lineage>
        <taxon>Eukaryota</taxon>
        <taxon>Sar</taxon>
        <taxon>Alveolata</taxon>
        <taxon>Apicomplexa</taxon>
        <taxon>Aconoidasida</taxon>
        <taxon>Haemosporida</taxon>
        <taxon>Plasmodiidae</taxon>
        <taxon>Plasmodium</taxon>
        <taxon>Plasmodium (Haemamoeba)</taxon>
    </lineage>
</organism>
<dbReference type="OMA" id="WFWRYTV"/>
<evidence type="ECO:0000256" key="5">
    <source>
        <dbReference type="ARBA" id="ARBA00023186"/>
    </source>
</evidence>
<feature type="domain" description="J" evidence="7">
    <location>
        <begin position="36"/>
        <end position="95"/>
    </location>
</feature>
<dbReference type="InterPro" id="IPR044632">
    <property type="entry name" value="DNAJC25-like"/>
</dbReference>
<reference evidence="8" key="1">
    <citation type="submission" date="2015-04" db="EMBL/GenBank/DDBJ databases">
        <authorList>
            <consortium name="Pathogen Informatics"/>
        </authorList>
    </citation>
    <scope>NUCLEOTIDE SEQUENCE [LARGE SCALE GENOMIC DNA]</scope>
    <source>
        <strain evidence="8">8A</strain>
    </source>
</reference>
<proteinExistence type="predicted"/>
<dbReference type="Proteomes" id="UP000220797">
    <property type="component" value="Unassembled WGS sequence"/>
</dbReference>
<dbReference type="OrthoDB" id="10250354at2759"/>
<dbReference type="AlphaFoldDB" id="A0A1J1GVJ5"/>
<dbReference type="EMBL" id="CVMV01000059">
    <property type="protein sequence ID" value="CRG96482.1"/>
    <property type="molecule type" value="Genomic_DNA"/>
</dbReference>
<evidence type="ECO:0000256" key="4">
    <source>
        <dbReference type="ARBA" id="ARBA00023136"/>
    </source>
</evidence>
<evidence type="ECO:0000256" key="3">
    <source>
        <dbReference type="ARBA" id="ARBA00022989"/>
    </source>
</evidence>
<protein>
    <submittedName>
        <fullName evidence="8">DnaJ protein, putative</fullName>
    </submittedName>
</protein>
<accession>A0A1J1GVJ5</accession>
<keyword evidence="2 6" id="KW-0812">Transmembrane</keyword>
<feature type="transmembrane region" description="Helical" evidence="6">
    <location>
        <begin position="6"/>
        <end position="23"/>
    </location>
</feature>
<dbReference type="Gene3D" id="1.10.287.110">
    <property type="entry name" value="DnaJ domain"/>
    <property type="match status" value="1"/>
</dbReference>
<dbReference type="PANTHER" id="PTHR44176:SF1">
    <property type="entry name" value="DNAJ HOMOLOG SUBFAMILY C MEMBER 25"/>
    <property type="match status" value="1"/>
</dbReference>
<dbReference type="PROSITE" id="PS50076">
    <property type="entry name" value="DNAJ_2"/>
    <property type="match status" value="1"/>
</dbReference>
<dbReference type="Pfam" id="PF00226">
    <property type="entry name" value="DnaJ"/>
    <property type="match status" value="1"/>
</dbReference>
<evidence type="ECO:0000313" key="8">
    <source>
        <dbReference type="EMBL" id="CRG96482.1"/>
    </source>
</evidence>
<dbReference type="GO" id="GO:0005789">
    <property type="term" value="C:endoplasmic reticulum membrane"/>
    <property type="evidence" value="ECO:0007669"/>
    <property type="project" value="TreeGrafter"/>
</dbReference>
<dbReference type="GO" id="GO:0006457">
    <property type="term" value="P:protein folding"/>
    <property type="evidence" value="ECO:0007669"/>
    <property type="project" value="InterPro"/>
</dbReference>
<comment type="caution">
    <text evidence="8">The sequence shown here is derived from an EMBL/GenBank/DDBJ whole genome shotgun (WGS) entry which is preliminary data.</text>
</comment>
<dbReference type="VEuPathDB" id="PlasmoDB:PGAL8A_00370700"/>